<dbReference type="InterPro" id="IPR001623">
    <property type="entry name" value="DnaJ_domain"/>
</dbReference>
<feature type="compositionally biased region" description="Low complexity" evidence="1">
    <location>
        <begin position="248"/>
        <end position="269"/>
    </location>
</feature>
<feature type="compositionally biased region" description="Polar residues" evidence="1">
    <location>
        <begin position="216"/>
        <end position="237"/>
    </location>
</feature>
<dbReference type="CDD" id="cd06257">
    <property type="entry name" value="DnaJ"/>
    <property type="match status" value="1"/>
</dbReference>
<dbReference type="PANTHER" id="PTHR43908">
    <property type="entry name" value="AT29763P-RELATED"/>
    <property type="match status" value="1"/>
</dbReference>
<dbReference type="InParanoid" id="T0RIP7"/>
<dbReference type="OrthoDB" id="442087at2759"/>
<proteinExistence type="predicted"/>
<reference evidence="3 4" key="1">
    <citation type="submission" date="2012-04" db="EMBL/GenBank/DDBJ databases">
        <title>The Genome Sequence of Saprolegnia declina VS20.</title>
        <authorList>
            <consortium name="The Broad Institute Genome Sequencing Platform"/>
            <person name="Russ C."/>
            <person name="Nusbaum C."/>
            <person name="Tyler B."/>
            <person name="van West P."/>
            <person name="Dieguez-Uribeondo J."/>
            <person name="de Bruijn I."/>
            <person name="Tripathy S."/>
            <person name="Jiang R."/>
            <person name="Young S.K."/>
            <person name="Zeng Q."/>
            <person name="Gargeya S."/>
            <person name="Fitzgerald M."/>
            <person name="Haas B."/>
            <person name="Abouelleil A."/>
            <person name="Alvarado L."/>
            <person name="Arachchi H.M."/>
            <person name="Berlin A."/>
            <person name="Chapman S.B."/>
            <person name="Goldberg J."/>
            <person name="Griggs A."/>
            <person name="Gujja S."/>
            <person name="Hansen M."/>
            <person name="Howarth C."/>
            <person name="Imamovic A."/>
            <person name="Larimer J."/>
            <person name="McCowen C."/>
            <person name="Montmayeur A."/>
            <person name="Murphy C."/>
            <person name="Neiman D."/>
            <person name="Pearson M."/>
            <person name="Priest M."/>
            <person name="Roberts A."/>
            <person name="Saif S."/>
            <person name="Shea T."/>
            <person name="Sisk P."/>
            <person name="Sykes S."/>
            <person name="Wortman J."/>
            <person name="Nusbaum C."/>
            <person name="Birren B."/>
        </authorList>
    </citation>
    <scope>NUCLEOTIDE SEQUENCE [LARGE SCALE GENOMIC DNA]</scope>
    <source>
        <strain evidence="3 4">VS20</strain>
    </source>
</reference>
<dbReference type="GO" id="GO:0071218">
    <property type="term" value="P:cellular response to misfolded protein"/>
    <property type="evidence" value="ECO:0007669"/>
    <property type="project" value="TreeGrafter"/>
</dbReference>
<dbReference type="EMBL" id="JH767181">
    <property type="protein sequence ID" value="EQC29737.1"/>
    <property type="molecule type" value="Genomic_DNA"/>
</dbReference>
<protein>
    <recommendedName>
        <fullName evidence="2">J domain-containing protein</fullName>
    </recommendedName>
</protein>
<dbReference type="PANTHER" id="PTHR43908:SF3">
    <property type="entry name" value="AT29763P-RELATED"/>
    <property type="match status" value="1"/>
</dbReference>
<evidence type="ECO:0000313" key="3">
    <source>
        <dbReference type="EMBL" id="EQC29737.1"/>
    </source>
</evidence>
<dbReference type="STRING" id="1156394.T0RIP7"/>
<dbReference type="Proteomes" id="UP000030762">
    <property type="component" value="Unassembled WGS sequence"/>
</dbReference>
<dbReference type="VEuPathDB" id="FungiDB:SDRG_12509"/>
<keyword evidence="4" id="KW-1185">Reference proteome</keyword>
<dbReference type="Gene3D" id="1.10.287.110">
    <property type="entry name" value="DnaJ domain"/>
    <property type="match status" value="1"/>
</dbReference>
<sequence length="288" mass="31710">MANEREKMDMHREYMKRYQQQASHLTPETVRYKDHYAALGIPRSATHAEIRAAYRKLALKFHPDRNPSKEAEERWDGVPAAYAVLSNPNDRSHYDASLETRDALVLFYSTYNPAKLDQCTIQAVIDGWHGREVELFRMLSDKYEIAAHSGTKSAKDLTDMLNMPEEKAAAISKDSIASAPLPPTSYSLWEGLRYLSQGVCCAAKKSYYEVNSQSPGFIDLTRNTNTPGTAPHTTSADTEFADKDRPKTTSSAASSPETASSTSSSHSDAVPGPVLPDAPTEGAFATAV</sequence>
<evidence type="ECO:0000259" key="2">
    <source>
        <dbReference type="PROSITE" id="PS50076"/>
    </source>
</evidence>
<organism evidence="3 4">
    <name type="scientific">Saprolegnia diclina (strain VS20)</name>
    <dbReference type="NCBI Taxonomy" id="1156394"/>
    <lineage>
        <taxon>Eukaryota</taxon>
        <taxon>Sar</taxon>
        <taxon>Stramenopiles</taxon>
        <taxon>Oomycota</taxon>
        <taxon>Saprolegniomycetes</taxon>
        <taxon>Saprolegniales</taxon>
        <taxon>Saprolegniaceae</taxon>
        <taxon>Saprolegnia</taxon>
    </lineage>
</organism>
<dbReference type="SUPFAM" id="SSF46565">
    <property type="entry name" value="Chaperone J-domain"/>
    <property type="match status" value="1"/>
</dbReference>
<dbReference type="GeneID" id="19953236"/>
<dbReference type="eggNOG" id="KOG0713">
    <property type="taxonomic scope" value="Eukaryota"/>
</dbReference>
<feature type="region of interest" description="Disordered" evidence="1">
    <location>
        <begin position="216"/>
        <end position="288"/>
    </location>
</feature>
<dbReference type="InterPro" id="IPR036869">
    <property type="entry name" value="J_dom_sf"/>
</dbReference>
<feature type="domain" description="J" evidence="2">
    <location>
        <begin position="34"/>
        <end position="98"/>
    </location>
</feature>
<dbReference type="InterPro" id="IPR051100">
    <property type="entry name" value="DnaJ_subfamily_B/C"/>
</dbReference>
<dbReference type="RefSeq" id="XP_008616803.1">
    <property type="nucleotide sequence ID" value="XM_008618581.1"/>
</dbReference>
<evidence type="ECO:0000256" key="1">
    <source>
        <dbReference type="SAM" id="MobiDB-lite"/>
    </source>
</evidence>
<dbReference type="PRINTS" id="PR00625">
    <property type="entry name" value="JDOMAIN"/>
</dbReference>
<gene>
    <name evidence="3" type="ORF">SDRG_12509</name>
</gene>
<name>T0RIP7_SAPDV</name>
<accession>T0RIP7</accession>
<dbReference type="Pfam" id="PF00226">
    <property type="entry name" value="DnaJ"/>
    <property type="match status" value="1"/>
</dbReference>
<dbReference type="PROSITE" id="PS50076">
    <property type="entry name" value="DNAJ_2"/>
    <property type="match status" value="1"/>
</dbReference>
<dbReference type="SMART" id="SM00271">
    <property type="entry name" value="DnaJ"/>
    <property type="match status" value="1"/>
</dbReference>
<evidence type="ECO:0000313" key="4">
    <source>
        <dbReference type="Proteomes" id="UP000030762"/>
    </source>
</evidence>
<dbReference type="AlphaFoldDB" id="T0RIP7"/>
<dbReference type="GO" id="GO:0005789">
    <property type="term" value="C:endoplasmic reticulum membrane"/>
    <property type="evidence" value="ECO:0007669"/>
    <property type="project" value="TreeGrafter"/>
</dbReference>
<dbReference type="GO" id="GO:0030544">
    <property type="term" value="F:Hsp70 protein binding"/>
    <property type="evidence" value="ECO:0007669"/>
    <property type="project" value="TreeGrafter"/>
</dbReference>
<dbReference type="OMA" id="QCTIQAV"/>